<evidence type="ECO:0000256" key="2">
    <source>
        <dbReference type="ARBA" id="ARBA00034617"/>
    </source>
</evidence>
<dbReference type="GO" id="GO:0043138">
    <property type="term" value="F:3'-5' DNA helicase activity"/>
    <property type="evidence" value="ECO:0007669"/>
    <property type="project" value="UniProtKB-EC"/>
</dbReference>
<reference evidence="7" key="1">
    <citation type="submission" date="2022-09" db="EMBL/GenBank/DDBJ databases">
        <title>Diverse halophilic archaea isolated from saline environments.</title>
        <authorList>
            <person name="Cui H.-L."/>
        </authorList>
    </citation>
    <scope>NUCLEOTIDE SEQUENCE</scope>
    <source>
        <strain evidence="7">ZS-35-S2</strain>
    </source>
</reference>
<dbReference type="PANTHER" id="PTHR42957:SF1">
    <property type="entry name" value="HELICASE MJ1565-RELATED"/>
    <property type="match status" value="1"/>
</dbReference>
<evidence type="ECO:0000256" key="3">
    <source>
        <dbReference type="ARBA" id="ARBA00048954"/>
    </source>
</evidence>
<evidence type="ECO:0000256" key="5">
    <source>
        <dbReference type="SAM" id="MobiDB-lite"/>
    </source>
</evidence>
<comment type="catalytic activity">
    <reaction evidence="4">
        <text>ATP + H2O = ADP + phosphate + H(+)</text>
        <dbReference type="Rhea" id="RHEA:13065"/>
        <dbReference type="ChEBI" id="CHEBI:15377"/>
        <dbReference type="ChEBI" id="CHEBI:15378"/>
        <dbReference type="ChEBI" id="CHEBI:30616"/>
        <dbReference type="ChEBI" id="CHEBI:43474"/>
        <dbReference type="ChEBI" id="CHEBI:456216"/>
        <dbReference type="EC" id="5.6.2.4"/>
    </reaction>
</comment>
<gene>
    <name evidence="7" type="ORF">N0B31_18995</name>
</gene>
<protein>
    <submittedName>
        <fullName evidence="7">DUF87 domain-containing protein</fullName>
    </submittedName>
</protein>
<feature type="domain" description="AAA+ ATPase" evidence="6">
    <location>
        <begin position="44"/>
        <end position="282"/>
    </location>
</feature>
<evidence type="ECO:0000313" key="7">
    <source>
        <dbReference type="EMBL" id="UWM54191.1"/>
    </source>
</evidence>
<name>A0A9E7R245_9EURY</name>
<keyword evidence="8" id="KW-1185">Reference proteome</keyword>
<proteinExistence type="inferred from homology"/>
<dbReference type="InterPro" id="IPR002789">
    <property type="entry name" value="HerA_central"/>
</dbReference>
<comment type="catalytic activity">
    <reaction evidence="2">
        <text>Couples ATP hydrolysis with the unwinding of duplex DNA by translocating in the 3'-5' direction.</text>
        <dbReference type="EC" id="5.6.2.4"/>
    </reaction>
</comment>
<evidence type="ECO:0000259" key="6">
    <source>
        <dbReference type="SMART" id="SM00382"/>
    </source>
</evidence>
<comment type="catalytic activity">
    <reaction evidence="3">
        <text>ATP + H2O = ADP + phosphate + H(+)</text>
        <dbReference type="Rhea" id="RHEA:13065"/>
        <dbReference type="ChEBI" id="CHEBI:15377"/>
        <dbReference type="ChEBI" id="CHEBI:15378"/>
        <dbReference type="ChEBI" id="CHEBI:30616"/>
        <dbReference type="ChEBI" id="CHEBI:43474"/>
        <dbReference type="ChEBI" id="CHEBI:456216"/>
        <dbReference type="EC" id="5.6.2.3"/>
    </reaction>
</comment>
<dbReference type="GO" id="GO:0043139">
    <property type="term" value="F:5'-3' DNA helicase activity"/>
    <property type="evidence" value="ECO:0007669"/>
    <property type="project" value="UniProtKB-EC"/>
</dbReference>
<dbReference type="Gene3D" id="3.40.50.300">
    <property type="entry name" value="P-loop containing nucleotide triphosphate hydrolases"/>
    <property type="match status" value="2"/>
</dbReference>
<dbReference type="GeneID" id="74944555"/>
<feature type="compositionally biased region" description="Basic and acidic residues" evidence="5">
    <location>
        <begin position="1"/>
        <end position="17"/>
    </location>
</feature>
<evidence type="ECO:0000256" key="1">
    <source>
        <dbReference type="ARBA" id="ARBA00007816"/>
    </source>
</evidence>
<evidence type="ECO:0000313" key="8">
    <source>
        <dbReference type="Proteomes" id="UP001057580"/>
    </source>
</evidence>
<dbReference type="SUPFAM" id="SSF52540">
    <property type="entry name" value="P-loop containing nucleoside triphosphate hydrolases"/>
    <property type="match status" value="1"/>
</dbReference>
<dbReference type="InterPro" id="IPR008571">
    <property type="entry name" value="HerA-like"/>
</dbReference>
<organism evidence="7 8">
    <name type="scientific">Salinirubellus salinus</name>
    <dbReference type="NCBI Taxonomy" id="1364945"/>
    <lineage>
        <taxon>Archaea</taxon>
        <taxon>Methanobacteriati</taxon>
        <taxon>Methanobacteriota</taxon>
        <taxon>Stenosarchaea group</taxon>
        <taxon>Halobacteria</taxon>
        <taxon>Halobacteriales</taxon>
        <taxon>Natronomonadaceae</taxon>
        <taxon>Salinirubellus</taxon>
    </lineage>
</organism>
<feature type="region of interest" description="Disordered" evidence="5">
    <location>
        <begin position="1"/>
        <end position="30"/>
    </location>
</feature>
<evidence type="ECO:0000256" key="4">
    <source>
        <dbReference type="ARBA" id="ARBA00048988"/>
    </source>
</evidence>
<accession>A0A9E7R245</accession>
<dbReference type="SMART" id="SM00382">
    <property type="entry name" value="AAA"/>
    <property type="match status" value="1"/>
</dbReference>
<dbReference type="InterPro" id="IPR003593">
    <property type="entry name" value="AAA+_ATPase"/>
</dbReference>
<dbReference type="KEGG" id="ssai:N0B31_18995"/>
<dbReference type="EMBL" id="CP104003">
    <property type="protein sequence ID" value="UWM54191.1"/>
    <property type="molecule type" value="Genomic_DNA"/>
</dbReference>
<dbReference type="InterPro" id="IPR027417">
    <property type="entry name" value="P-loop_NTPase"/>
</dbReference>
<comment type="similarity">
    <text evidence="1">Belongs to the HerA family.</text>
</comment>
<dbReference type="Proteomes" id="UP001057580">
    <property type="component" value="Chromosome"/>
</dbReference>
<feature type="region of interest" description="Disordered" evidence="5">
    <location>
        <begin position="325"/>
        <end position="371"/>
    </location>
</feature>
<sequence>MHVLGRREGTARERVRSDGPAGRLGTFRARDGSAGAPVGVDFDRPHAACVVGKRGSGKSHTLGVLAEGLAATPGVTPLVCDPMGAFDGLQAGGFHVREPQVRASALPPRAWPPLLGLDPAGGPGALVWRAAADRETLPGMTRFVAGSDAPDRTRRAAANHLALADAWGVFAPDAPPAEAFLERATVCALAGLSAAPANAVVRVLATACYRARLDGRLDTLPWLLLDEAHVFLDGLARPALERLLTRGRAPGVSLVLATQRPTALPAVARSQTDLVVAHRLTAAVDRETVREVRPAGGEALDGRWPTERGTALVFDDAAERVVSVRVRERRTPGGGASPRASEVGDAATSDDTGPSAPEPTRTGHLGGHGGP</sequence>
<dbReference type="RefSeq" id="WP_260593185.1">
    <property type="nucleotide sequence ID" value="NZ_CP104003.1"/>
</dbReference>
<dbReference type="PANTHER" id="PTHR42957">
    <property type="entry name" value="HELICASE MJ1565-RELATED"/>
    <property type="match status" value="1"/>
</dbReference>
<dbReference type="Pfam" id="PF01935">
    <property type="entry name" value="DUF87"/>
    <property type="match status" value="1"/>
</dbReference>
<dbReference type="AlphaFoldDB" id="A0A9E7R245"/>